<feature type="region of interest" description="Disordered" evidence="2">
    <location>
        <begin position="405"/>
        <end position="426"/>
    </location>
</feature>
<sequence length="426" mass="46312">MISQPSRDTSGPIFILCFARSGSTLLRVLLNAHPEIASPPETSVARVCETAERAWRQVTMGGAPGPLTPEALSEIRSAADRPMRAYARAHGKRVWCDKSLDNVWLAPLLSEVFPDGRFICLFRHCLDFVMSGLDASRWGFAAYGFEKYVQKSPGNTVHALVRYWCDHTEALLRYQQSNPTGAARIRYEDLARDTDGELRRVTGFLGVEDRPDLPRAAFSTHHDLGAGDHKLPFTDRVSDSSVGTGRRVPIHLIPSDLMDRMNDCLRQLDYPEVGPDWNALPSREGRRRSLSAPAGLAVLSQVLGGRVPVVHSCPHNERAIQDQILVTLEDGELTWLVDPRSGAVLTCDSTCLPPSRLLTDSATLKGIVAGELNIGGVLRTGALRAVGGVSRVAGAVLALRDLSSTGSYGEDAPNHDPGRAIATVAR</sequence>
<proteinExistence type="predicted"/>
<gene>
    <name evidence="3" type="ORF">NIE79_002049</name>
</gene>
<accession>A0ABS9N2N2</accession>
<keyword evidence="4" id="KW-1185">Reference proteome</keyword>
<organism evidence="3 4">
    <name type="scientific">Micromonospora trifolii</name>
    <dbReference type="NCBI Taxonomy" id="2911208"/>
    <lineage>
        <taxon>Bacteria</taxon>
        <taxon>Bacillati</taxon>
        <taxon>Actinomycetota</taxon>
        <taxon>Actinomycetes</taxon>
        <taxon>Micromonosporales</taxon>
        <taxon>Micromonosporaceae</taxon>
        <taxon>Micromonospora</taxon>
    </lineage>
</organism>
<keyword evidence="1" id="KW-0808">Transferase</keyword>
<evidence type="ECO:0000313" key="4">
    <source>
        <dbReference type="Proteomes" id="UP001201629"/>
    </source>
</evidence>
<comment type="caution">
    <text evidence="3">The sequence shown here is derived from an EMBL/GenBank/DDBJ whole genome shotgun (WGS) entry which is preliminary data.</text>
</comment>
<evidence type="ECO:0000313" key="3">
    <source>
        <dbReference type="EMBL" id="MCG5443905.1"/>
    </source>
</evidence>
<dbReference type="InterPro" id="IPR027417">
    <property type="entry name" value="P-loop_NTPase"/>
</dbReference>
<dbReference type="Gene3D" id="3.40.50.300">
    <property type="entry name" value="P-loop containing nucleotide triphosphate hydrolases"/>
    <property type="match status" value="1"/>
</dbReference>
<dbReference type="SUPFAM" id="SSF52540">
    <property type="entry name" value="P-loop containing nucleoside triphosphate hydrolases"/>
    <property type="match status" value="1"/>
</dbReference>
<dbReference type="PANTHER" id="PTHR12788">
    <property type="entry name" value="PROTEIN-TYROSINE SULFOTRANSFERASE 2"/>
    <property type="match status" value="1"/>
</dbReference>
<dbReference type="InterPro" id="IPR026634">
    <property type="entry name" value="TPST-like"/>
</dbReference>
<dbReference type="Proteomes" id="UP001201629">
    <property type="component" value="Unassembled WGS sequence"/>
</dbReference>
<name>A0ABS9N2N2_9ACTN</name>
<dbReference type="Pfam" id="PF13469">
    <property type="entry name" value="Sulfotransfer_3"/>
    <property type="match status" value="1"/>
</dbReference>
<protein>
    <submittedName>
        <fullName evidence="3">Sulfotransferase</fullName>
    </submittedName>
</protein>
<reference evidence="3 4" key="1">
    <citation type="submission" date="2022-01" db="EMBL/GenBank/DDBJ databases">
        <authorList>
            <person name="Riesco R."/>
            <person name="Trujillo M.E."/>
        </authorList>
    </citation>
    <scope>NUCLEOTIDE SEQUENCE [LARGE SCALE GENOMIC DNA]</scope>
    <source>
        <strain evidence="3 4">NIE79</strain>
    </source>
</reference>
<evidence type="ECO:0000256" key="1">
    <source>
        <dbReference type="ARBA" id="ARBA00022679"/>
    </source>
</evidence>
<dbReference type="PANTHER" id="PTHR12788:SF10">
    <property type="entry name" value="PROTEIN-TYROSINE SULFOTRANSFERASE"/>
    <property type="match status" value="1"/>
</dbReference>
<evidence type="ECO:0000256" key="2">
    <source>
        <dbReference type="SAM" id="MobiDB-lite"/>
    </source>
</evidence>
<dbReference type="RefSeq" id="WP_238679072.1">
    <property type="nucleotide sequence ID" value="NZ_JAKKFD010000021.1"/>
</dbReference>
<dbReference type="EMBL" id="JAKKFD010000021">
    <property type="protein sequence ID" value="MCG5443905.1"/>
    <property type="molecule type" value="Genomic_DNA"/>
</dbReference>